<gene>
    <name evidence="1" type="ORF">GALMADRAFT_455272</name>
</gene>
<dbReference type="EMBL" id="KL142378">
    <property type="protein sequence ID" value="KDR76834.1"/>
    <property type="molecule type" value="Genomic_DNA"/>
</dbReference>
<proteinExistence type="predicted"/>
<organism evidence="1 2">
    <name type="scientific">Galerina marginata (strain CBS 339.88)</name>
    <dbReference type="NCBI Taxonomy" id="685588"/>
    <lineage>
        <taxon>Eukaryota</taxon>
        <taxon>Fungi</taxon>
        <taxon>Dikarya</taxon>
        <taxon>Basidiomycota</taxon>
        <taxon>Agaricomycotina</taxon>
        <taxon>Agaricomycetes</taxon>
        <taxon>Agaricomycetidae</taxon>
        <taxon>Agaricales</taxon>
        <taxon>Agaricineae</taxon>
        <taxon>Strophariaceae</taxon>
        <taxon>Galerina</taxon>
    </lineage>
</organism>
<dbReference type="HOGENOM" id="CLU_1482076_0_0_1"/>
<reference evidence="2" key="1">
    <citation type="journal article" date="2014" name="Proc. Natl. Acad. Sci. U.S.A.">
        <title>Extensive sampling of basidiomycete genomes demonstrates inadequacy of the white-rot/brown-rot paradigm for wood decay fungi.</title>
        <authorList>
            <person name="Riley R."/>
            <person name="Salamov A.A."/>
            <person name="Brown D.W."/>
            <person name="Nagy L.G."/>
            <person name="Floudas D."/>
            <person name="Held B.W."/>
            <person name="Levasseur A."/>
            <person name="Lombard V."/>
            <person name="Morin E."/>
            <person name="Otillar R."/>
            <person name="Lindquist E.A."/>
            <person name="Sun H."/>
            <person name="LaButti K.M."/>
            <person name="Schmutz J."/>
            <person name="Jabbour D."/>
            <person name="Luo H."/>
            <person name="Baker S.E."/>
            <person name="Pisabarro A.G."/>
            <person name="Walton J.D."/>
            <person name="Blanchette R.A."/>
            <person name="Henrissat B."/>
            <person name="Martin F."/>
            <person name="Cullen D."/>
            <person name="Hibbett D.S."/>
            <person name="Grigoriev I.V."/>
        </authorList>
    </citation>
    <scope>NUCLEOTIDE SEQUENCE [LARGE SCALE GENOMIC DNA]</scope>
    <source>
        <strain evidence="2">CBS 339.88</strain>
    </source>
</reference>
<protein>
    <submittedName>
        <fullName evidence="1">Uncharacterized protein</fullName>
    </submittedName>
</protein>
<accession>A0A067TAB5</accession>
<dbReference type="Proteomes" id="UP000027222">
    <property type="component" value="Unassembled WGS sequence"/>
</dbReference>
<name>A0A067TAB5_GALM3</name>
<evidence type="ECO:0000313" key="2">
    <source>
        <dbReference type="Proteomes" id="UP000027222"/>
    </source>
</evidence>
<keyword evidence="2" id="KW-1185">Reference proteome</keyword>
<dbReference type="AlphaFoldDB" id="A0A067TAB5"/>
<sequence length="182" mass="19795">MLGLPPSTPAVPASAYLATKLNPKSTLKLARIVPSSSPRTHPYHFADLLRSGGGCRISNLSPPHLLVRRRRSPPAAASPSLSPPFLLVSRPSSPRHAALLLLMHRSLRSQGQSKPHASSAPRALEYVHENYLLEAYGRVFVTFAGWTFGGGGVRWAAGRRVGRELAMIGEEDWMAFGWNTPL</sequence>
<evidence type="ECO:0000313" key="1">
    <source>
        <dbReference type="EMBL" id="KDR76834.1"/>
    </source>
</evidence>